<evidence type="ECO:0000313" key="2">
    <source>
        <dbReference type="EMBL" id="SMC59752.1"/>
    </source>
</evidence>
<dbReference type="InterPro" id="IPR027417">
    <property type="entry name" value="P-loop_NTPase"/>
</dbReference>
<dbReference type="Proteomes" id="UP000192708">
    <property type="component" value="Unassembled WGS sequence"/>
</dbReference>
<dbReference type="SMART" id="SM00382">
    <property type="entry name" value="AAA"/>
    <property type="match status" value="1"/>
</dbReference>
<gene>
    <name evidence="2" type="ORF">SAMN06296008_108143</name>
</gene>
<name>A0A1W2AGY4_9BURK</name>
<organism evidence="2 3">
    <name type="scientific">Polynucleobacter kasalickyi</name>
    <dbReference type="NCBI Taxonomy" id="1938817"/>
    <lineage>
        <taxon>Bacteria</taxon>
        <taxon>Pseudomonadati</taxon>
        <taxon>Pseudomonadota</taxon>
        <taxon>Betaproteobacteria</taxon>
        <taxon>Burkholderiales</taxon>
        <taxon>Burkholderiaceae</taxon>
        <taxon>Polynucleobacter</taxon>
    </lineage>
</organism>
<keyword evidence="3" id="KW-1185">Reference proteome</keyword>
<reference evidence="2 3" key="1">
    <citation type="submission" date="2017-04" db="EMBL/GenBank/DDBJ databases">
        <authorList>
            <person name="Afonso C.L."/>
            <person name="Miller P.J."/>
            <person name="Scott M.A."/>
            <person name="Spackman E."/>
            <person name="Goraichik I."/>
            <person name="Dimitrov K.M."/>
            <person name="Suarez D.L."/>
            <person name="Swayne D.E."/>
        </authorList>
    </citation>
    <scope>NUCLEOTIDE SEQUENCE [LARGE SCALE GENOMIC DNA]</scope>
    <source>
        <strain evidence="2 3">VK13</strain>
    </source>
</reference>
<dbReference type="Gene3D" id="3.40.50.300">
    <property type="entry name" value="P-loop containing nucleotide triphosphate hydrolases"/>
    <property type="match status" value="1"/>
</dbReference>
<dbReference type="EMBL" id="FWXJ01000008">
    <property type="protein sequence ID" value="SMC59752.1"/>
    <property type="molecule type" value="Genomic_DNA"/>
</dbReference>
<sequence>MSIVLSNAQKTESLNPFEGILEMEVTDEIVSKIADAKFAWKELFPQGHLIILVAKANGGKTTFMTHVAGEMVTNGYKVLYVNADAGASQIKEYYQHAKDNGYKLINFDLTNGSSETVINQLENMAIADYDFSDTVIILDTLKKFCDLMQKTSSKVFYTLLRTLTAKGMTVICLAHANKYDDKEGMPIYEGTGDTRNDSDELFYLIPVRNPDGTMTVSTNTTHTTAKSRAKLKDISFTITADRKVEILNKHIDTLVLSQYQRDLENDSEIVNFILDRIEFKSLSVTELHDFSKNNQLGYSRKDLETVLKRYSDMNSSCPEPKWLAMKAVKYGTLYGKIAPYYAKEIKNNWGV</sequence>
<dbReference type="InterPro" id="IPR003593">
    <property type="entry name" value="AAA+_ATPase"/>
</dbReference>
<accession>A0A1W2AGY4</accession>
<evidence type="ECO:0000259" key="1">
    <source>
        <dbReference type="SMART" id="SM00382"/>
    </source>
</evidence>
<dbReference type="SUPFAM" id="SSF52540">
    <property type="entry name" value="P-loop containing nucleoside triphosphate hydrolases"/>
    <property type="match status" value="1"/>
</dbReference>
<dbReference type="STRING" id="1938817.SAMN06296008_108143"/>
<dbReference type="Pfam" id="PF13481">
    <property type="entry name" value="AAA_25"/>
    <property type="match status" value="1"/>
</dbReference>
<feature type="domain" description="AAA+ ATPase" evidence="1">
    <location>
        <begin position="46"/>
        <end position="211"/>
    </location>
</feature>
<protein>
    <submittedName>
        <fullName evidence="2">AAA domain-containing protein</fullName>
    </submittedName>
</protein>
<dbReference type="RefSeq" id="WP_084283785.1">
    <property type="nucleotide sequence ID" value="NZ_FWXJ01000008.1"/>
</dbReference>
<evidence type="ECO:0000313" key="3">
    <source>
        <dbReference type="Proteomes" id="UP000192708"/>
    </source>
</evidence>
<dbReference type="AlphaFoldDB" id="A0A1W2AGY4"/>
<dbReference type="OrthoDB" id="784829at2"/>
<proteinExistence type="predicted"/>